<dbReference type="InterPro" id="IPR037171">
    <property type="entry name" value="NagB/RpiA_transferase-like"/>
</dbReference>
<dbReference type="SUPFAM" id="SSF100950">
    <property type="entry name" value="NagB/RpiA/CoA transferase-like"/>
    <property type="match status" value="1"/>
</dbReference>
<dbReference type="Gene3D" id="3.40.50.10420">
    <property type="entry name" value="NagB/RpiA/CoA transferase-like"/>
    <property type="match status" value="1"/>
</dbReference>
<dbReference type="AlphaFoldDB" id="A0A0F7JXA2"/>
<dbReference type="Pfam" id="PF02589">
    <property type="entry name" value="LUD_dom"/>
    <property type="match status" value="1"/>
</dbReference>
<evidence type="ECO:0000259" key="1">
    <source>
        <dbReference type="Pfam" id="PF02589"/>
    </source>
</evidence>
<reference evidence="2 3" key="1">
    <citation type="journal article" date="2015" name="Genome Announc.">
        <title>Complete Genome Sequence of Sedimenticola thiotaurini Strain SIP-G1, a Polyphosphate- and Polyhydroxyalkanoate-Accumulating Sulfur-Oxidizing Gammaproteobacterium Isolated from Salt Marsh Sediments.</title>
        <authorList>
            <person name="Flood B.E."/>
            <person name="Jones D.S."/>
            <person name="Bailey J.V."/>
        </authorList>
    </citation>
    <scope>NUCLEOTIDE SEQUENCE [LARGE SCALE GENOMIC DNA]</scope>
    <source>
        <strain evidence="2 3">SIP-G1</strain>
    </source>
</reference>
<dbReference type="InterPro" id="IPR024185">
    <property type="entry name" value="FTHF_cligase-like_sf"/>
</dbReference>
<dbReference type="Proteomes" id="UP000034410">
    <property type="component" value="Chromosome"/>
</dbReference>
<protein>
    <submittedName>
        <fullName evidence="2">Lactate utilization protein B/C</fullName>
    </submittedName>
</protein>
<gene>
    <name evidence="2" type="ORF">AAY24_05990</name>
</gene>
<dbReference type="PANTHER" id="PTHR43682:SF1">
    <property type="entry name" value="LACTATE UTILIZATION PROTEIN C"/>
    <property type="match status" value="1"/>
</dbReference>
<keyword evidence="3" id="KW-1185">Reference proteome</keyword>
<name>A0A0F7JXA2_9GAMM</name>
<dbReference type="OrthoDB" id="9794157at2"/>
<dbReference type="RefSeq" id="WP_046858909.1">
    <property type="nucleotide sequence ID" value="NZ_CP011412.1"/>
</dbReference>
<feature type="domain" description="LUD" evidence="1">
    <location>
        <begin position="39"/>
        <end position="217"/>
    </location>
</feature>
<evidence type="ECO:0000313" key="3">
    <source>
        <dbReference type="Proteomes" id="UP000034410"/>
    </source>
</evidence>
<dbReference type="KEGG" id="seds:AAY24_05990"/>
<dbReference type="PANTHER" id="PTHR43682">
    <property type="entry name" value="LACTATE UTILIZATION PROTEIN C"/>
    <property type="match status" value="1"/>
</dbReference>
<accession>A0A0F7JXA2</accession>
<dbReference type="InterPro" id="IPR003741">
    <property type="entry name" value="LUD_dom"/>
</dbReference>
<evidence type="ECO:0000313" key="2">
    <source>
        <dbReference type="EMBL" id="AKH19974.1"/>
    </source>
</evidence>
<organism evidence="2 3">
    <name type="scientific">Sedimenticola thiotaurini</name>
    <dbReference type="NCBI Taxonomy" id="1543721"/>
    <lineage>
        <taxon>Bacteria</taxon>
        <taxon>Pseudomonadati</taxon>
        <taxon>Pseudomonadota</taxon>
        <taxon>Gammaproteobacteria</taxon>
        <taxon>Chromatiales</taxon>
        <taxon>Sedimenticolaceae</taxon>
        <taxon>Sedimenticola</taxon>
    </lineage>
</organism>
<sequence length="218" mass="24361">MNKARDNILARLRARSTEIPPVELDRGFRSPDWNRQQRIELFCKAMTSVRTEIHRVRASDWADRLAQLVKERKLNNLLYAPNGPLARQIEAAWRNGEALPELVSRTAELDEWKEELFFGIDAAITSTRGGIAEVGALILWPTPQEPRSFSLVPPIHIAVVKADQLHNTFADAIADENWQAGMPTNAVLISGPSKSADIEQTLAYGVHGPVELIVLLIE</sequence>
<dbReference type="PATRIC" id="fig|1543721.4.peg.1239"/>
<dbReference type="EMBL" id="CP011412">
    <property type="protein sequence ID" value="AKH19974.1"/>
    <property type="molecule type" value="Genomic_DNA"/>
</dbReference>
<proteinExistence type="predicted"/>